<protein>
    <recommendedName>
        <fullName evidence="5">Lipoprotein</fullName>
    </recommendedName>
</protein>
<keyword evidence="2" id="KW-0732">Signal</keyword>
<evidence type="ECO:0000313" key="4">
    <source>
        <dbReference type="Proteomes" id="UP000318704"/>
    </source>
</evidence>
<evidence type="ECO:0000256" key="2">
    <source>
        <dbReference type="SAM" id="SignalP"/>
    </source>
</evidence>
<dbReference type="Proteomes" id="UP000318704">
    <property type="component" value="Chromosome"/>
</dbReference>
<accession>A0A517VS87</accession>
<gene>
    <name evidence="3" type="ORF">V144x_13330</name>
</gene>
<proteinExistence type="predicted"/>
<dbReference type="EMBL" id="CP037920">
    <property type="protein sequence ID" value="QDT95884.1"/>
    <property type="molecule type" value="Genomic_DNA"/>
</dbReference>
<evidence type="ECO:0000256" key="1">
    <source>
        <dbReference type="SAM" id="Coils"/>
    </source>
</evidence>
<reference evidence="3 4" key="1">
    <citation type="submission" date="2019-03" db="EMBL/GenBank/DDBJ databases">
        <title>Deep-cultivation of Planctomycetes and their phenomic and genomic characterization uncovers novel biology.</title>
        <authorList>
            <person name="Wiegand S."/>
            <person name="Jogler M."/>
            <person name="Boedeker C."/>
            <person name="Pinto D."/>
            <person name="Vollmers J."/>
            <person name="Rivas-Marin E."/>
            <person name="Kohn T."/>
            <person name="Peeters S.H."/>
            <person name="Heuer A."/>
            <person name="Rast P."/>
            <person name="Oberbeckmann S."/>
            <person name="Bunk B."/>
            <person name="Jeske O."/>
            <person name="Meyerdierks A."/>
            <person name="Storesund J.E."/>
            <person name="Kallscheuer N."/>
            <person name="Luecker S."/>
            <person name="Lage O.M."/>
            <person name="Pohl T."/>
            <person name="Merkel B.J."/>
            <person name="Hornburger P."/>
            <person name="Mueller R.-W."/>
            <person name="Bruemmer F."/>
            <person name="Labrenz M."/>
            <person name="Spormann A.M."/>
            <person name="Op den Camp H."/>
            <person name="Overmann J."/>
            <person name="Amann R."/>
            <person name="Jetten M.S.M."/>
            <person name="Mascher T."/>
            <person name="Medema M.H."/>
            <person name="Devos D.P."/>
            <person name="Kaster A.-K."/>
            <person name="Ovreas L."/>
            <person name="Rohde M."/>
            <person name="Galperin M.Y."/>
            <person name="Jogler C."/>
        </authorList>
    </citation>
    <scope>NUCLEOTIDE SEQUENCE [LARGE SCALE GENOMIC DNA]</scope>
    <source>
        <strain evidence="3 4">V144</strain>
    </source>
</reference>
<sequence precursor="true">MSISHLLTCCALMFVLLAGCEQNENAQRNKRFGIPEKIKKKQVGEWEASKVKLLRSGKQPAVVINAKRTNYEFSDGPDNFTTPVTAFSDSESGSIWVGPERNGYLEIENKILGFFVVEHVIIWTESILNHDPKSPSPDLTNRFEKDVTGGSFYLGAYPANKVKTNLKGVIKDSIVFADGFGSSGGPRPIVTGFQWDKNLLKLSLTDETKEYEATVWIDVKSKEVKKAEEKRSKLGEKLFQERLEAEKVEQERLEALKAQHEKLVNKKEKKENSQ</sequence>
<evidence type="ECO:0008006" key="5">
    <source>
        <dbReference type="Google" id="ProtNLM"/>
    </source>
</evidence>
<feature type="chain" id="PRO_5021839277" description="Lipoprotein" evidence="2">
    <location>
        <begin position="19"/>
        <end position="274"/>
    </location>
</feature>
<feature type="coiled-coil region" evidence="1">
    <location>
        <begin position="217"/>
        <end position="273"/>
    </location>
</feature>
<dbReference type="AlphaFoldDB" id="A0A517VS87"/>
<dbReference type="RefSeq" id="WP_144983086.1">
    <property type="nucleotide sequence ID" value="NZ_CP037920.1"/>
</dbReference>
<evidence type="ECO:0000313" key="3">
    <source>
        <dbReference type="EMBL" id="QDT95884.1"/>
    </source>
</evidence>
<dbReference type="KEGG" id="gaw:V144x_13330"/>
<organism evidence="3 4">
    <name type="scientific">Gimesia aquarii</name>
    <dbReference type="NCBI Taxonomy" id="2527964"/>
    <lineage>
        <taxon>Bacteria</taxon>
        <taxon>Pseudomonadati</taxon>
        <taxon>Planctomycetota</taxon>
        <taxon>Planctomycetia</taxon>
        <taxon>Planctomycetales</taxon>
        <taxon>Planctomycetaceae</taxon>
        <taxon>Gimesia</taxon>
    </lineage>
</organism>
<feature type="signal peptide" evidence="2">
    <location>
        <begin position="1"/>
        <end position="18"/>
    </location>
</feature>
<name>A0A517VS87_9PLAN</name>
<keyword evidence="1" id="KW-0175">Coiled coil</keyword>